<accession>A0AAU8JAQ8</accession>
<sequence length="66" mass="7700">MGHSEATNTDKYKKRRNLKTELVIITANQNQPLSYELAIKELQNQGIDINLPEVKAIFRIIYRLKD</sequence>
<evidence type="ECO:0000313" key="1">
    <source>
        <dbReference type="EMBL" id="XCM35814.1"/>
    </source>
</evidence>
<dbReference type="RefSeq" id="WP_054470175.1">
    <property type="nucleotide sequence ID" value="NZ_CP159837.1"/>
</dbReference>
<reference evidence="1" key="1">
    <citation type="submission" date="2024-07" db="EMBL/GenBank/DDBJ databases">
        <authorList>
            <person name="Kim Y.J."/>
            <person name="Jeong J.Y."/>
        </authorList>
    </citation>
    <scope>NUCLEOTIDE SEQUENCE</scope>
    <source>
        <strain evidence="1">GIHE-MW2</strain>
    </source>
</reference>
<dbReference type="EMBL" id="CP159837">
    <property type="protein sequence ID" value="XCM35814.1"/>
    <property type="molecule type" value="Genomic_DNA"/>
</dbReference>
<name>A0AAU8JAQ8_9CYAN</name>
<dbReference type="AlphaFoldDB" id="A0AAU8JAQ8"/>
<organism evidence="1">
    <name type="scientific">Planktothricoides raciborskii GIHE-MW2</name>
    <dbReference type="NCBI Taxonomy" id="2792601"/>
    <lineage>
        <taxon>Bacteria</taxon>
        <taxon>Bacillati</taxon>
        <taxon>Cyanobacteriota</taxon>
        <taxon>Cyanophyceae</taxon>
        <taxon>Oscillatoriophycideae</taxon>
        <taxon>Oscillatoriales</taxon>
        <taxon>Oscillatoriaceae</taxon>
        <taxon>Planktothricoides</taxon>
    </lineage>
</organism>
<gene>
    <name evidence="1" type="ORF">ABWT76_004522</name>
</gene>
<protein>
    <submittedName>
        <fullName evidence="1">Uncharacterized protein</fullName>
    </submittedName>
</protein>
<proteinExistence type="predicted"/>